<dbReference type="RefSeq" id="WP_149567745.1">
    <property type="nucleotide sequence ID" value="NZ_CP035807.1"/>
</dbReference>
<name>A0A5C1QAW7_9SPIO</name>
<dbReference type="KEGG" id="sper:EW093_07220"/>
<reference evidence="2 3" key="2">
    <citation type="submission" date="2019-09" db="EMBL/GenBank/DDBJ databases">
        <title>Complete Genome Sequence and Methylome Analysis of free living Spirochaetas.</title>
        <authorList>
            <person name="Leshcheva N."/>
            <person name="Mikheeva N."/>
        </authorList>
    </citation>
    <scope>NUCLEOTIDE SEQUENCE [LARGE SCALE GENOMIC DNA]</scope>
    <source>
        <strain evidence="2 3">P</strain>
    </source>
</reference>
<accession>A0A5C1QAW7</accession>
<evidence type="ECO:0000256" key="1">
    <source>
        <dbReference type="SAM" id="Phobius"/>
    </source>
</evidence>
<dbReference type="EMBL" id="CP035807">
    <property type="protein sequence ID" value="QEN04498.1"/>
    <property type="molecule type" value="Genomic_DNA"/>
</dbReference>
<keyword evidence="3" id="KW-1185">Reference proteome</keyword>
<reference evidence="2 3" key="1">
    <citation type="submission" date="2019-02" db="EMBL/GenBank/DDBJ databases">
        <authorList>
            <person name="Fomenkov A."/>
            <person name="Dubinina G."/>
            <person name="Grabovich M."/>
            <person name="Vincze T."/>
            <person name="Roberts R.J."/>
        </authorList>
    </citation>
    <scope>NUCLEOTIDE SEQUENCE [LARGE SCALE GENOMIC DNA]</scope>
    <source>
        <strain evidence="2 3">P</strain>
    </source>
</reference>
<dbReference type="Proteomes" id="UP000323824">
    <property type="component" value="Chromosome"/>
</dbReference>
<organism evidence="2 3">
    <name type="scientific">Thiospirochaeta perfilievii</name>
    <dbReference type="NCBI Taxonomy" id="252967"/>
    <lineage>
        <taxon>Bacteria</taxon>
        <taxon>Pseudomonadati</taxon>
        <taxon>Spirochaetota</taxon>
        <taxon>Spirochaetia</taxon>
        <taxon>Spirochaetales</taxon>
        <taxon>Spirochaetaceae</taxon>
        <taxon>Thiospirochaeta</taxon>
    </lineage>
</organism>
<proteinExistence type="predicted"/>
<keyword evidence="1" id="KW-1133">Transmembrane helix</keyword>
<dbReference type="OrthoDB" id="363155at2"/>
<evidence type="ECO:0000313" key="3">
    <source>
        <dbReference type="Proteomes" id="UP000323824"/>
    </source>
</evidence>
<dbReference type="AlphaFoldDB" id="A0A5C1QAW7"/>
<sequence>MNKKLSTLLFIIAGTILNILLMFIFIFGLLAGTSALLRGLGYEPGSSIYIPFLIGAIFGGMVLAFITYSKITKYIQKKYDLEKYLEPIFKQRRR</sequence>
<evidence type="ECO:0000313" key="2">
    <source>
        <dbReference type="EMBL" id="QEN04498.1"/>
    </source>
</evidence>
<feature type="transmembrane region" description="Helical" evidence="1">
    <location>
        <begin position="48"/>
        <end position="68"/>
    </location>
</feature>
<gene>
    <name evidence="2" type="ORF">EW093_07220</name>
</gene>
<keyword evidence="1" id="KW-0812">Transmembrane</keyword>
<feature type="transmembrane region" description="Helical" evidence="1">
    <location>
        <begin position="7"/>
        <end position="28"/>
    </location>
</feature>
<protein>
    <submittedName>
        <fullName evidence="2">Leader peptide processing enzyme</fullName>
    </submittedName>
</protein>
<keyword evidence="1" id="KW-0472">Membrane</keyword>